<evidence type="ECO:0000256" key="4">
    <source>
        <dbReference type="ARBA" id="ARBA00022989"/>
    </source>
</evidence>
<keyword evidence="4 6" id="KW-1133">Transmembrane helix</keyword>
<protein>
    <submittedName>
        <fullName evidence="8">Major Facilitator Superfamily protein</fullName>
    </submittedName>
</protein>
<evidence type="ECO:0000313" key="8">
    <source>
        <dbReference type="EMBL" id="SJZ33598.1"/>
    </source>
</evidence>
<dbReference type="InterPro" id="IPR020846">
    <property type="entry name" value="MFS_dom"/>
</dbReference>
<feature type="transmembrane region" description="Helical" evidence="6">
    <location>
        <begin position="172"/>
        <end position="189"/>
    </location>
</feature>
<keyword evidence="5 6" id="KW-0472">Membrane</keyword>
<sequence length="430" mass="48114">MARQDNAGQASDEDLKEFNQKVEQNFKRNFTLNTLDGAFFAFGKSFVSMQTILPLFIKKLTNVTFLVSLIVGIDRLGNYIPQIISAKLVEGKKKKKKYVLLIGSLQRIAWLGMALSTFFLADQSETMLLIGFFIFFTIYAFSSGFFTPIWFGFISKIIPTDKRGKFFGTRSFIGRILGILGALAAGWILKEYAFPLNFVYLFGLAFIGTTISYTFVWGSKEPVYPINNEKKSLKEYFSALPKLIKQDDNYRNYLIANILIQFFWMANGLYTAAGIDLLGVSDKIVGYFTTILLSSQALAYLFWGWVGDKKGHKIVLEWGAVLNILAIVTAILAKNVTFFYLVFVFSGFALGANRISLLNIIPEFCPQEEVSTYVGVTNSLAGIAVTIITMSGGLLVDLFGYFTAFTLAGSAMAAGWFVLMNYVTEPRYNK</sequence>
<gene>
    <name evidence="8" type="ORF">SAMN02745118_00405</name>
</gene>
<dbReference type="GO" id="GO:0005886">
    <property type="term" value="C:plasma membrane"/>
    <property type="evidence" value="ECO:0007669"/>
    <property type="project" value="UniProtKB-SubCell"/>
</dbReference>
<feature type="transmembrane region" description="Helical" evidence="6">
    <location>
        <begin position="284"/>
        <end position="303"/>
    </location>
</feature>
<evidence type="ECO:0000313" key="9">
    <source>
        <dbReference type="Proteomes" id="UP000190625"/>
    </source>
</evidence>
<dbReference type="GO" id="GO:0022857">
    <property type="term" value="F:transmembrane transporter activity"/>
    <property type="evidence" value="ECO:0007669"/>
    <property type="project" value="InterPro"/>
</dbReference>
<dbReference type="InterPro" id="IPR036259">
    <property type="entry name" value="MFS_trans_sf"/>
</dbReference>
<dbReference type="RefSeq" id="WP_078808923.1">
    <property type="nucleotide sequence ID" value="NZ_FUWM01000004.1"/>
</dbReference>
<dbReference type="InterPro" id="IPR011701">
    <property type="entry name" value="MFS"/>
</dbReference>
<dbReference type="Proteomes" id="UP000190625">
    <property type="component" value="Unassembled WGS sequence"/>
</dbReference>
<reference evidence="9" key="1">
    <citation type="submission" date="2017-02" db="EMBL/GenBank/DDBJ databases">
        <authorList>
            <person name="Varghese N."/>
            <person name="Submissions S."/>
        </authorList>
    </citation>
    <scope>NUCLEOTIDE SEQUENCE [LARGE SCALE GENOMIC DNA]</scope>
    <source>
        <strain evidence="9">ATCC BAA-73</strain>
    </source>
</reference>
<accession>A0A1T4JTX3</accession>
<comment type="subcellular location">
    <subcellularLocation>
        <location evidence="1">Cell membrane</location>
        <topology evidence="1">Multi-pass membrane protein</topology>
    </subcellularLocation>
</comment>
<dbReference type="PANTHER" id="PTHR23526:SF1">
    <property type="entry name" value="MAJOR FACILITATOR SUPERFAMILY MFS_1"/>
    <property type="match status" value="1"/>
</dbReference>
<feature type="transmembrane region" description="Helical" evidence="6">
    <location>
        <begin position="373"/>
        <end position="395"/>
    </location>
</feature>
<evidence type="ECO:0000256" key="1">
    <source>
        <dbReference type="ARBA" id="ARBA00004651"/>
    </source>
</evidence>
<evidence type="ECO:0000256" key="5">
    <source>
        <dbReference type="ARBA" id="ARBA00023136"/>
    </source>
</evidence>
<keyword evidence="9" id="KW-1185">Reference proteome</keyword>
<evidence type="ECO:0000256" key="6">
    <source>
        <dbReference type="SAM" id="Phobius"/>
    </source>
</evidence>
<feature type="transmembrane region" description="Helical" evidence="6">
    <location>
        <begin position="98"/>
        <end position="121"/>
    </location>
</feature>
<feature type="transmembrane region" description="Helical" evidence="6">
    <location>
        <begin position="315"/>
        <end position="333"/>
    </location>
</feature>
<feature type="transmembrane region" description="Helical" evidence="6">
    <location>
        <begin position="195"/>
        <end position="216"/>
    </location>
</feature>
<dbReference type="Gene3D" id="1.20.1250.20">
    <property type="entry name" value="MFS general substrate transporter like domains"/>
    <property type="match status" value="2"/>
</dbReference>
<organism evidence="8 9">
    <name type="scientific">Selenihalanaerobacter shriftii</name>
    <dbReference type="NCBI Taxonomy" id="142842"/>
    <lineage>
        <taxon>Bacteria</taxon>
        <taxon>Bacillati</taxon>
        <taxon>Bacillota</taxon>
        <taxon>Clostridia</taxon>
        <taxon>Halanaerobiales</taxon>
        <taxon>Halobacteroidaceae</taxon>
        <taxon>Selenihalanaerobacter</taxon>
    </lineage>
</organism>
<dbReference type="STRING" id="142842.SAMN02745118_00405"/>
<feature type="transmembrane region" description="Helical" evidence="6">
    <location>
        <begin position="339"/>
        <end position="361"/>
    </location>
</feature>
<evidence type="ECO:0000256" key="2">
    <source>
        <dbReference type="ARBA" id="ARBA00022448"/>
    </source>
</evidence>
<feature type="domain" description="Major facilitator superfamily (MFS) profile" evidence="7">
    <location>
        <begin position="198"/>
        <end position="430"/>
    </location>
</feature>
<dbReference type="PROSITE" id="PS50850">
    <property type="entry name" value="MFS"/>
    <property type="match status" value="1"/>
</dbReference>
<keyword evidence="3 6" id="KW-0812">Transmembrane</keyword>
<dbReference type="AlphaFoldDB" id="A0A1T4JTX3"/>
<feature type="transmembrane region" description="Helical" evidence="6">
    <location>
        <begin position="127"/>
        <end position="151"/>
    </location>
</feature>
<dbReference type="SUPFAM" id="SSF103473">
    <property type="entry name" value="MFS general substrate transporter"/>
    <property type="match status" value="1"/>
</dbReference>
<dbReference type="OrthoDB" id="8953672at2"/>
<dbReference type="EMBL" id="FUWM01000004">
    <property type="protein sequence ID" value="SJZ33598.1"/>
    <property type="molecule type" value="Genomic_DNA"/>
</dbReference>
<feature type="transmembrane region" description="Helical" evidence="6">
    <location>
        <begin position="252"/>
        <end position="272"/>
    </location>
</feature>
<dbReference type="Pfam" id="PF07690">
    <property type="entry name" value="MFS_1"/>
    <property type="match status" value="1"/>
</dbReference>
<dbReference type="PANTHER" id="PTHR23526">
    <property type="entry name" value="INTEGRAL MEMBRANE TRANSPORT PROTEIN-RELATED"/>
    <property type="match status" value="1"/>
</dbReference>
<feature type="transmembrane region" description="Helical" evidence="6">
    <location>
        <begin position="401"/>
        <end position="423"/>
    </location>
</feature>
<dbReference type="InterPro" id="IPR052528">
    <property type="entry name" value="Sugar_transport-like"/>
</dbReference>
<name>A0A1T4JTX3_9FIRM</name>
<evidence type="ECO:0000259" key="7">
    <source>
        <dbReference type="PROSITE" id="PS50850"/>
    </source>
</evidence>
<evidence type="ECO:0000256" key="3">
    <source>
        <dbReference type="ARBA" id="ARBA00022692"/>
    </source>
</evidence>
<keyword evidence="2" id="KW-0813">Transport</keyword>
<proteinExistence type="predicted"/>